<dbReference type="Proteomes" id="UP000239480">
    <property type="component" value="Unassembled WGS sequence"/>
</dbReference>
<proteinExistence type="predicted"/>
<name>A0A2T0RZ95_9RHOB</name>
<dbReference type="AlphaFoldDB" id="A0A2T0RZ95"/>
<evidence type="ECO:0000256" key="1">
    <source>
        <dbReference type="SAM" id="Phobius"/>
    </source>
</evidence>
<dbReference type="EMBL" id="PVTD01000001">
    <property type="protein sequence ID" value="PRY26501.1"/>
    <property type="molecule type" value="Genomic_DNA"/>
</dbReference>
<gene>
    <name evidence="3" type="ORF">CLV78_101597</name>
</gene>
<keyword evidence="1" id="KW-0472">Membrane</keyword>
<keyword evidence="1" id="KW-0812">Transmembrane</keyword>
<feature type="chain" id="PRO_5015547646" evidence="2">
    <location>
        <begin position="22"/>
        <end position="219"/>
    </location>
</feature>
<reference evidence="3 4" key="1">
    <citation type="submission" date="2018-03" db="EMBL/GenBank/DDBJ databases">
        <title>Genomic Encyclopedia of Archaeal and Bacterial Type Strains, Phase II (KMG-II): from individual species to whole genera.</title>
        <authorList>
            <person name="Goeker M."/>
        </authorList>
    </citation>
    <scope>NUCLEOTIDE SEQUENCE [LARGE SCALE GENOMIC DNA]</scope>
    <source>
        <strain evidence="3 4">DSM 29328</strain>
    </source>
</reference>
<evidence type="ECO:0000313" key="4">
    <source>
        <dbReference type="Proteomes" id="UP000239480"/>
    </source>
</evidence>
<evidence type="ECO:0000313" key="3">
    <source>
        <dbReference type="EMBL" id="PRY26501.1"/>
    </source>
</evidence>
<keyword evidence="2" id="KW-0732">Signal</keyword>
<protein>
    <submittedName>
        <fullName evidence="3">Putative secreted protein</fullName>
    </submittedName>
</protein>
<accession>A0A2T0RZ95</accession>
<sequence>MNKLLSLVAAFALAGATSALAATVSPGVPVGTTDSDLPAAKWRGQNSGNELYYGVEPLNSGTYRNEVGFNWTSGASTPFTFSYNSLNGEVLATIGSGTPGAAFTTAPGLGGDGLVLSMRNGGKDGATISVTDMFVNGESVGGFSTAGFQQWTVSDFALAPVLSVTGNILFGGTINPSDSERTRFQIQVADLPPVPLPVPAFLLLGGLGGLVVLRKRRSS</sequence>
<dbReference type="RefSeq" id="WP_106203256.1">
    <property type="nucleotide sequence ID" value="NZ_PVTD01000001.1"/>
</dbReference>
<feature type="signal peptide" evidence="2">
    <location>
        <begin position="1"/>
        <end position="21"/>
    </location>
</feature>
<keyword evidence="1" id="KW-1133">Transmembrane helix</keyword>
<comment type="caution">
    <text evidence="3">The sequence shown here is derived from an EMBL/GenBank/DDBJ whole genome shotgun (WGS) entry which is preliminary data.</text>
</comment>
<organism evidence="3 4">
    <name type="scientific">Aliiruegeria haliotis</name>
    <dbReference type="NCBI Taxonomy" id="1280846"/>
    <lineage>
        <taxon>Bacteria</taxon>
        <taxon>Pseudomonadati</taxon>
        <taxon>Pseudomonadota</taxon>
        <taxon>Alphaproteobacteria</taxon>
        <taxon>Rhodobacterales</taxon>
        <taxon>Roseobacteraceae</taxon>
        <taxon>Aliiruegeria</taxon>
    </lineage>
</organism>
<evidence type="ECO:0000256" key="2">
    <source>
        <dbReference type="SAM" id="SignalP"/>
    </source>
</evidence>
<keyword evidence="4" id="KW-1185">Reference proteome</keyword>
<feature type="transmembrane region" description="Helical" evidence="1">
    <location>
        <begin position="194"/>
        <end position="213"/>
    </location>
</feature>